<dbReference type="InterPro" id="IPR045861">
    <property type="entry name" value="CorA_cytoplasmic_dom"/>
</dbReference>
<dbReference type="GO" id="GO:0015087">
    <property type="term" value="F:cobalt ion transmembrane transporter activity"/>
    <property type="evidence" value="ECO:0007669"/>
    <property type="project" value="TreeGrafter"/>
</dbReference>
<dbReference type="AlphaFoldDB" id="A0A4Y7X9C1"/>
<keyword evidence="9 12" id="KW-0472">Membrane</keyword>
<evidence type="ECO:0000256" key="7">
    <source>
        <dbReference type="ARBA" id="ARBA00022989"/>
    </source>
</evidence>
<dbReference type="InterPro" id="IPR002523">
    <property type="entry name" value="MgTranspt_CorA/ZnTranspt_ZntB"/>
</dbReference>
<dbReference type="CDD" id="cd12830">
    <property type="entry name" value="MtCorA-like"/>
    <property type="match status" value="1"/>
</dbReference>
<comment type="caution">
    <text evidence="13">The sequence shown here is derived from an EMBL/GenBank/DDBJ whole genome shotgun (WGS) entry which is preliminary data.</text>
</comment>
<organism evidence="13 14">
    <name type="scientific">Alkanindiges illinoisensis</name>
    <dbReference type="NCBI Taxonomy" id="197183"/>
    <lineage>
        <taxon>Bacteria</taxon>
        <taxon>Pseudomonadati</taxon>
        <taxon>Pseudomonadota</taxon>
        <taxon>Gammaproteobacteria</taxon>
        <taxon>Moraxellales</taxon>
        <taxon>Moraxellaceae</taxon>
        <taxon>Alkanindiges</taxon>
    </lineage>
</organism>
<keyword evidence="6" id="KW-0460">Magnesium</keyword>
<dbReference type="GO" id="GO:0015095">
    <property type="term" value="F:magnesium ion transmembrane transporter activity"/>
    <property type="evidence" value="ECO:0007669"/>
    <property type="project" value="TreeGrafter"/>
</dbReference>
<evidence type="ECO:0000313" key="14">
    <source>
        <dbReference type="Proteomes" id="UP000297834"/>
    </source>
</evidence>
<evidence type="ECO:0000256" key="4">
    <source>
        <dbReference type="ARBA" id="ARBA00022475"/>
    </source>
</evidence>
<name>A0A4Y7X9C1_9GAMM</name>
<accession>A0A4Y7X9C1</accession>
<dbReference type="InterPro" id="IPR045863">
    <property type="entry name" value="CorA_TM1_TM2"/>
</dbReference>
<dbReference type="SUPFAM" id="SSF143865">
    <property type="entry name" value="CorA soluble domain-like"/>
    <property type="match status" value="1"/>
</dbReference>
<dbReference type="GO" id="GO:0000287">
    <property type="term" value="F:magnesium ion binding"/>
    <property type="evidence" value="ECO:0007669"/>
    <property type="project" value="TreeGrafter"/>
</dbReference>
<dbReference type="Pfam" id="PF01544">
    <property type="entry name" value="CorA"/>
    <property type="match status" value="1"/>
</dbReference>
<evidence type="ECO:0000256" key="1">
    <source>
        <dbReference type="ARBA" id="ARBA00004651"/>
    </source>
</evidence>
<dbReference type="Proteomes" id="UP000297834">
    <property type="component" value="Unassembled WGS sequence"/>
</dbReference>
<dbReference type="RefSeq" id="WP_134245395.1">
    <property type="nucleotide sequence ID" value="NZ_SNTY01000067.1"/>
</dbReference>
<evidence type="ECO:0000256" key="12">
    <source>
        <dbReference type="SAM" id="Phobius"/>
    </source>
</evidence>
<protein>
    <submittedName>
        <fullName evidence="13">Magnesium and cobalt transport protein CorA</fullName>
    </submittedName>
</protein>
<dbReference type="OrthoDB" id="9803416at2"/>
<keyword evidence="7 12" id="KW-1133">Transmembrane helix</keyword>
<dbReference type="GO" id="GO:0050897">
    <property type="term" value="F:cobalt ion binding"/>
    <property type="evidence" value="ECO:0007669"/>
    <property type="project" value="TreeGrafter"/>
</dbReference>
<evidence type="ECO:0000256" key="6">
    <source>
        <dbReference type="ARBA" id="ARBA00022842"/>
    </source>
</evidence>
<reference evidence="13 14" key="1">
    <citation type="submission" date="2019-03" db="EMBL/GenBank/DDBJ databases">
        <title>Alkanindiges illinoisensis: a potential pathogenic isolated from ascites of a gastric cancer patient with abdominal metastasis.</title>
        <authorList>
            <person name="Hu X."/>
            <person name="Yang B."/>
            <person name="Yan X."/>
            <person name="Lin L."/>
            <person name="Zhao H."/>
            <person name="Zhou F."/>
            <person name="Su B."/>
            <person name="Chen J."/>
            <person name="Rui Y."/>
            <person name="Wang Q."/>
            <person name="Zheng L."/>
        </authorList>
    </citation>
    <scope>NUCLEOTIDE SEQUENCE [LARGE SCALE GENOMIC DNA]</scope>
    <source>
        <strain evidence="13 14">NFYY 23406</strain>
    </source>
</reference>
<evidence type="ECO:0000256" key="10">
    <source>
        <dbReference type="ARBA" id="ARBA00034269"/>
    </source>
</evidence>
<comment type="function">
    <text evidence="11">Mediates influx of magnesium ions. Alternates between open and closed states. Activated by low cytoplasmic Mg(2+) levels. Inactive when cytoplasmic Mg(2+) levels are high.</text>
</comment>
<evidence type="ECO:0000256" key="9">
    <source>
        <dbReference type="ARBA" id="ARBA00023136"/>
    </source>
</evidence>
<comment type="similarity">
    <text evidence="2">Belongs to the CorA metal ion transporter (MIT) (TC 1.A.35) family.</text>
</comment>
<keyword evidence="3" id="KW-0813">Transport</keyword>
<dbReference type="PANTHER" id="PTHR46494:SF1">
    <property type="entry name" value="CORA FAMILY METAL ION TRANSPORTER (EUROFUNG)"/>
    <property type="match status" value="1"/>
</dbReference>
<dbReference type="Gene3D" id="1.20.58.340">
    <property type="entry name" value="Magnesium transport protein CorA, transmembrane region"/>
    <property type="match status" value="2"/>
</dbReference>
<dbReference type="SUPFAM" id="SSF144083">
    <property type="entry name" value="Magnesium transport protein CorA, transmembrane region"/>
    <property type="match status" value="1"/>
</dbReference>
<dbReference type="EMBL" id="SNTY01000067">
    <property type="protein sequence ID" value="TEU24236.1"/>
    <property type="molecule type" value="Genomic_DNA"/>
</dbReference>
<evidence type="ECO:0000256" key="5">
    <source>
        <dbReference type="ARBA" id="ARBA00022692"/>
    </source>
</evidence>
<keyword evidence="14" id="KW-1185">Reference proteome</keyword>
<evidence type="ECO:0000256" key="2">
    <source>
        <dbReference type="ARBA" id="ARBA00009765"/>
    </source>
</evidence>
<comment type="catalytic activity">
    <reaction evidence="10">
        <text>Mg(2+)(in) = Mg(2+)(out)</text>
        <dbReference type="Rhea" id="RHEA:29827"/>
        <dbReference type="ChEBI" id="CHEBI:18420"/>
    </reaction>
</comment>
<gene>
    <name evidence="13" type="ORF">E2B99_12555</name>
</gene>
<proteinExistence type="inferred from homology"/>
<feature type="transmembrane region" description="Helical" evidence="12">
    <location>
        <begin position="327"/>
        <end position="347"/>
    </location>
</feature>
<evidence type="ECO:0000256" key="3">
    <source>
        <dbReference type="ARBA" id="ARBA00022448"/>
    </source>
</evidence>
<dbReference type="Gene3D" id="3.30.460.20">
    <property type="entry name" value="CorA soluble domain-like"/>
    <property type="match status" value="1"/>
</dbReference>
<evidence type="ECO:0000313" key="13">
    <source>
        <dbReference type="EMBL" id="TEU24236.1"/>
    </source>
</evidence>
<dbReference type="GO" id="GO:0005886">
    <property type="term" value="C:plasma membrane"/>
    <property type="evidence" value="ECO:0007669"/>
    <property type="project" value="UniProtKB-SubCell"/>
</dbReference>
<dbReference type="FunFam" id="1.20.58.340:FF:000004">
    <property type="entry name" value="Magnesium transport protein CorA"/>
    <property type="match status" value="1"/>
</dbReference>
<dbReference type="PANTHER" id="PTHR46494">
    <property type="entry name" value="CORA FAMILY METAL ION TRANSPORTER (EUROFUNG)"/>
    <property type="match status" value="1"/>
</dbReference>
<evidence type="ECO:0000256" key="8">
    <source>
        <dbReference type="ARBA" id="ARBA00023065"/>
    </source>
</evidence>
<comment type="subcellular location">
    <subcellularLocation>
        <location evidence="1">Cell membrane</location>
        <topology evidence="1">Multi-pass membrane protein</topology>
    </subcellularLocation>
</comment>
<evidence type="ECO:0000256" key="11">
    <source>
        <dbReference type="ARBA" id="ARBA00045497"/>
    </source>
</evidence>
<keyword evidence="8" id="KW-0406">Ion transport</keyword>
<sequence>MMPPLTPTSSLANEKKPELLNSPREVHCLLYDRASGKVVGAVALDQVKTTLAEQPDYFAWIYLLRPESEVLQQIKQDFGLHELAIEDTTALFQRTKIESYGDTLFVVFSTVNQNVQQDKLEFGSSNIFLTDRYIISVRQSDALCEKQVASLCEASPHQVMYGPAYIFYALMNCLVEQYLPAIAHLHERLQDLKQNIFTDKFHRQTLIDLYGLKEELTNFYLAVVPTKEVTCYLIAHQAVELLEVIPNEVIPYFRDIQDKVLSTLDIIQSQSEMQKSAMDIHMAQVSLSQNEIVKRLASWAAILAVPTLISSVYGMNFDNMPELHWPAAYFIVLVIMVAISSFLYYRLKQINWL</sequence>
<keyword evidence="5 12" id="KW-0812">Transmembrane</keyword>
<keyword evidence="4" id="KW-1003">Cell membrane</keyword>